<dbReference type="AlphaFoldDB" id="A0A1B1USI3"/>
<feature type="compositionally biased region" description="Gly residues" evidence="1">
    <location>
        <begin position="313"/>
        <end position="340"/>
    </location>
</feature>
<evidence type="ECO:0000313" key="5">
    <source>
        <dbReference type="Proteomes" id="UP000092839"/>
    </source>
</evidence>
<proteinExistence type="predicted"/>
<dbReference type="RefSeq" id="WP_065732878.1">
    <property type="nucleotide sequence ID" value="NZ_CP016428.1"/>
</dbReference>
<feature type="domain" description="SH3b" evidence="3">
    <location>
        <begin position="29"/>
        <end position="81"/>
    </location>
</feature>
<feature type="compositionally biased region" description="Basic and acidic residues" evidence="1">
    <location>
        <begin position="207"/>
        <end position="238"/>
    </location>
</feature>
<dbReference type="InterPro" id="IPR003646">
    <property type="entry name" value="SH3-like_bac-type"/>
</dbReference>
<gene>
    <name evidence="4" type="ORF">LMTR13_21865</name>
</gene>
<feature type="compositionally biased region" description="Low complexity" evidence="1">
    <location>
        <begin position="295"/>
        <end position="312"/>
    </location>
</feature>
<evidence type="ECO:0000256" key="1">
    <source>
        <dbReference type="SAM" id="MobiDB-lite"/>
    </source>
</evidence>
<name>A0A1B1USI3_9BRAD</name>
<accession>A0A1B1USI3</accession>
<evidence type="ECO:0000313" key="4">
    <source>
        <dbReference type="EMBL" id="ANW05762.1"/>
    </source>
</evidence>
<reference evidence="4 5" key="1">
    <citation type="submission" date="2016-07" db="EMBL/GenBank/DDBJ databases">
        <title>Complete genome sequence of Bradyrhizobium icense LMTR 13T, a potential inoculant strain isolated from lima bean (Phaseolus lunatus) in Peru.</title>
        <authorList>
            <person name="Ormeno-Orrillo E."/>
            <person name="Duran D."/>
            <person name="Rogel M.A."/>
            <person name="Rey L."/>
            <person name="Imperial J."/>
            <person name="Ruiz-Argueso T."/>
            <person name="Martinez-Romero E."/>
        </authorList>
    </citation>
    <scope>NUCLEOTIDE SEQUENCE [LARGE SCALE GENOMIC DNA]</scope>
    <source>
        <strain evidence="4 5">LMTR 13</strain>
    </source>
</reference>
<dbReference type="EMBL" id="CP016428">
    <property type="protein sequence ID" value="ANW05762.1"/>
    <property type="molecule type" value="Genomic_DNA"/>
</dbReference>
<protein>
    <submittedName>
        <fullName evidence="4">Peptide-binding protein</fullName>
    </submittedName>
</protein>
<sequence>MKLRGLFFAAAMLLMPAAALAAPGIVTTTVSLKAGPGEGFPTVDRIPGGARVNIHGCFRGKAWCDVSWSDDRGWVSSRYLQYLYRNRYVYLPDYVDEIDVPIVPFVLTSYWSSHYAGRPWYHRRTHWSGYWRSHERVATRLTIDRSAARIGRAAAARDAALPEARTRAKERFGVEERSRARVEERTRAGVTERSRAGVTERVTRDRDITTRGAREARERAAVQDRMTREDARMTRENARAPVRVQPTARGRTQTPPVMARGHDEPRAAAPRIERATPRMTQPDAARGGGGPPNVRAQMPAPGAPRAAAPAMPQGGGAPHIAPRGGGGPGGGGGQGPDRRQ</sequence>
<evidence type="ECO:0000259" key="3">
    <source>
        <dbReference type="Pfam" id="PF08239"/>
    </source>
</evidence>
<feature type="chain" id="PRO_5008530880" evidence="2">
    <location>
        <begin position="22"/>
        <end position="340"/>
    </location>
</feature>
<dbReference type="KEGG" id="bic:LMTR13_21865"/>
<feature type="region of interest" description="Disordered" evidence="1">
    <location>
        <begin position="207"/>
        <end position="340"/>
    </location>
</feature>
<keyword evidence="2" id="KW-0732">Signal</keyword>
<evidence type="ECO:0000256" key="2">
    <source>
        <dbReference type="SAM" id="SignalP"/>
    </source>
</evidence>
<organism evidence="4 5">
    <name type="scientific">Bradyrhizobium icense</name>
    <dbReference type="NCBI Taxonomy" id="1274631"/>
    <lineage>
        <taxon>Bacteria</taxon>
        <taxon>Pseudomonadati</taxon>
        <taxon>Pseudomonadota</taxon>
        <taxon>Alphaproteobacteria</taxon>
        <taxon>Hyphomicrobiales</taxon>
        <taxon>Nitrobacteraceae</taxon>
        <taxon>Bradyrhizobium</taxon>
    </lineage>
</organism>
<dbReference type="Gene3D" id="2.30.30.40">
    <property type="entry name" value="SH3 Domains"/>
    <property type="match status" value="1"/>
</dbReference>
<dbReference type="Pfam" id="PF08239">
    <property type="entry name" value="SH3_3"/>
    <property type="match status" value="1"/>
</dbReference>
<dbReference type="STRING" id="1274631.LMTR13_21865"/>
<dbReference type="OrthoDB" id="8074373at2"/>
<feature type="signal peptide" evidence="2">
    <location>
        <begin position="1"/>
        <end position="21"/>
    </location>
</feature>
<keyword evidence="5" id="KW-1185">Reference proteome</keyword>
<feature type="compositionally biased region" description="Basic and acidic residues" evidence="1">
    <location>
        <begin position="260"/>
        <end position="276"/>
    </location>
</feature>
<dbReference type="Proteomes" id="UP000092839">
    <property type="component" value="Chromosome"/>
</dbReference>